<keyword evidence="2" id="KW-1185">Reference proteome</keyword>
<comment type="caution">
    <text evidence="1">The sequence shown here is derived from an EMBL/GenBank/DDBJ whole genome shotgun (WGS) entry which is preliminary data.</text>
</comment>
<sequence>MAFTQRGRRSSQTANTTECNSNSDTSSNKSNPNNNNNNVDTNAVGNCGRDTAKRQRSRNEDNPPAACDQCRSRKVRCDRQQPECSNCRKAAVFCSWSSTFRRVNHTKQLRDDFSSVMDRLDEVHQTLNQLASLTRDIVARPHCHGHACSSGDGTDAAAAAAVVMANGASPSTTAALVTLRRGLQNSSHFILPSANDTTFDFPDNEAYSTEDGHFLQNSLTHGHIRELVFDSPASLALIRGVAEQVSGLMVHDDGKEIPYELREVGLQVALQHLRNSFPFERPCPDPDVIDDNHPVSTPPRLMVDLFIESFLYNFNAPFPIFDEAELRHAVDVHYAAGQPVDNSPWALIFTNIVVLGLGLEAQAASVSKSHPKSMHHELMSSFLRNCDRAIANLDSFTRPSVVNIQALLTLALVGKEFYGNTIFERTCQTACHLARIVGIHRPRISRTDTPDPEKADRDRLFRVLYAMDKCRTFLTGHPCDLYLFDSEIQVDDSAEVESPSARLNSAFDHMMRVWEEIYLTLYSTRASLAGVQIRAQRVSSMNDLVVSWAQRYGGLLDSTDSGLGPELDPRRLELNYCYHITQVLILRCDRRNHIQGQLLDHARACLRTIASIVNMPISTLSLASLARMLQNYPIASLTELLRAHLQSLGRSGSPDEAAGDDVELFRHISCCIKAMQHPNLPQTYLSRLGVGISWLLEVLETVEESTRKLPTGPDMKVQPIIPMAYSDSLSSRPPSHSTSAIITSASSSDGIGRFRSGRGFSLASSMSSSSEKEHRRALSEAELATFAVSTPLTDPMSAAMGQGSSSSSSLYLDGPQFDTNMVNEQTWGMSMDLWKEMFPS</sequence>
<dbReference type="Proteomes" id="UP001153332">
    <property type="component" value="Unassembled WGS sequence"/>
</dbReference>
<accession>A0ACC2JPI5</accession>
<evidence type="ECO:0000313" key="1">
    <source>
        <dbReference type="EMBL" id="KAJ8129423.1"/>
    </source>
</evidence>
<gene>
    <name evidence="1" type="ORF">O1611_g4207</name>
</gene>
<evidence type="ECO:0000313" key="2">
    <source>
        <dbReference type="Proteomes" id="UP001153332"/>
    </source>
</evidence>
<proteinExistence type="predicted"/>
<dbReference type="EMBL" id="JAPUUL010000767">
    <property type="protein sequence ID" value="KAJ8129423.1"/>
    <property type="molecule type" value="Genomic_DNA"/>
</dbReference>
<reference evidence="1" key="1">
    <citation type="submission" date="2022-12" db="EMBL/GenBank/DDBJ databases">
        <title>Genome Sequence of Lasiodiplodia mahajangana.</title>
        <authorList>
            <person name="Buettner E."/>
        </authorList>
    </citation>
    <scope>NUCLEOTIDE SEQUENCE</scope>
    <source>
        <strain evidence="1">VT137</strain>
    </source>
</reference>
<name>A0ACC2JPI5_9PEZI</name>
<protein>
    <submittedName>
        <fullName evidence="1">Uncharacterized protein</fullName>
    </submittedName>
</protein>
<organism evidence="1 2">
    <name type="scientific">Lasiodiplodia mahajangana</name>
    <dbReference type="NCBI Taxonomy" id="1108764"/>
    <lineage>
        <taxon>Eukaryota</taxon>
        <taxon>Fungi</taxon>
        <taxon>Dikarya</taxon>
        <taxon>Ascomycota</taxon>
        <taxon>Pezizomycotina</taxon>
        <taxon>Dothideomycetes</taxon>
        <taxon>Dothideomycetes incertae sedis</taxon>
        <taxon>Botryosphaeriales</taxon>
        <taxon>Botryosphaeriaceae</taxon>
        <taxon>Lasiodiplodia</taxon>
    </lineage>
</organism>